<dbReference type="InterPro" id="IPR037053">
    <property type="entry name" value="Phage_tail_collar_dom_sf"/>
</dbReference>
<proteinExistence type="predicted"/>
<evidence type="ECO:0000313" key="2">
    <source>
        <dbReference type="EMBL" id="NUB04530.1"/>
    </source>
</evidence>
<organism evidence="2 3">
    <name type="scientific">Azospirillum melinis</name>
    <dbReference type="NCBI Taxonomy" id="328839"/>
    <lineage>
        <taxon>Bacteria</taxon>
        <taxon>Pseudomonadati</taxon>
        <taxon>Pseudomonadota</taxon>
        <taxon>Alphaproteobacteria</taxon>
        <taxon>Rhodospirillales</taxon>
        <taxon>Azospirillaceae</taxon>
        <taxon>Azospirillum</taxon>
    </lineage>
</organism>
<dbReference type="Gene3D" id="3.90.1340.10">
    <property type="entry name" value="Phage tail collar domain"/>
    <property type="match status" value="1"/>
</dbReference>
<name>A0ABX2KLM1_9PROT</name>
<evidence type="ECO:0000313" key="3">
    <source>
        <dbReference type="Proteomes" id="UP000605086"/>
    </source>
</evidence>
<sequence length="136" mass="14523">MSAYRQMGASYLFAAAGLGLPENPATPLVRIAEDHPVGAIEVFPLHALPGDRLECDGREVERTAYPVLFAVIGDSWGPGNGTTTFNLPTIPRRQFVTPNGTETLSVAVPLPPDAPEGTQPQMVDIRVTTLVTTIKV</sequence>
<accession>A0ABX2KLM1</accession>
<comment type="caution">
    <text evidence="2">The sequence shown here is derived from an EMBL/GenBank/DDBJ whole genome shotgun (WGS) entry which is preliminary data.</text>
</comment>
<dbReference type="Pfam" id="PF07484">
    <property type="entry name" value="Collar"/>
    <property type="match status" value="1"/>
</dbReference>
<dbReference type="Proteomes" id="UP000605086">
    <property type="component" value="Unassembled WGS sequence"/>
</dbReference>
<dbReference type="EMBL" id="WHOS01000128">
    <property type="protein sequence ID" value="NUB04530.1"/>
    <property type="molecule type" value="Genomic_DNA"/>
</dbReference>
<reference evidence="2 3" key="1">
    <citation type="submission" date="2019-10" db="EMBL/GenBank/DDBJ databases">
        <title>Genome sequence of Azospirillum melinis.</title>
        <authorList>
            <person name="Ambrosini A."/>
            <person name="Sant'Anna F.H."/>
            <person name="Cassan F.D."/>
            <person name="Souza E.M."/>
            <person name="Passaglia L.M.P."/>
        </authorList>
    </citation>
    <scope>NUCLEOTIDE SEQUENCE [LARGE SCALE GENOMIC DNA]</scope>
    <source>
        <strain evidence="2 3">TMCY0552</strain>
    </source>
</reference>
<evidence type="ECO:0000259" key="1">
    <source>
        <dbReference type="Pfam" id="PF07484"/>
    </source>
</evidence>
<gene>
    <name evidence="2" type="ORF">GBZ48_35655</name>
</gene>
<protein>
    <recommendedName>
        <fullName evidence="1">Phage tail collar domain-containing protein</fullName>
    </recommendedName>
</protein>
<dbReference type="InterPro" id="IPR011083">
    <property type="entry name" value="Phage_tail_collar_dom"/>
</dbReference>
<feature type="domain" description="Phage tail collar" evidence="1">
    <location>
        <begin position="38"/>
        <end position="88"/>
    </location>
</feature>
<dbReference type="SUPFAM" id="SSF88874">
    <property type="entry name" value="Receptor-binding domain of short tail fibre protein gp12"/>
    <property type="match status" value="1"/>
</dbReference>
<keyword evidence="3" id="KW-1185">Reference proteome</keyword>